<dbReference type="PIRSF" id="PIRSF009120">
    <property type="entry name" value="UCP009120_prtse"/>
    <property type="match status" value="1"/>
</dbReference>
<feature type="region of interest" description="Disordered" evidence="1">
    <location>
        <begin position="233"/>
        <end position="255"/>
    </location>
</feature>
<name>A0A934QFZ6_9PROT</name>
<evidence type="ECO:0000313" key="2">
    <source>
        <dbReference type="EMBL" id="MBK1695840.1"/>
    </source>
</evidence>
<dbReference type="RefSeq" id="WP_027288181.1">
    <property type="nucleotide sequence ID" value="NZ_NRRE01000007.1"/>
</dbReference>
<comment type="caution">
    <text evidence="2">The sequence shown here is derived from an EMBL/GenBank/DDBJ whole genome shotgun (WGS) entry which is preliminary data.</text>
</comment>
<reference evidence="2" key="2">
    <citation type="journal article" date="2020" name="Microorganisms">
        <title>Osmotic Adaptation and Compatible Solute Biosynthesis of Phototrophic Bacteria as Revealed from Genome Analyses.</title>
        <authorList>
            <person name="Imhoff J.F."/>
            <person name="Rahn T."/>
            <person name="Kunzel S."/>
            <person name="Keller A."/>
            <person name="Neulinger S.C."/>
        </authorList>
    </citation>
    <scope>NUCLEOTIDE SEQUENCE</scope>
    <source>
        <strain evidence="2">DSM 9154</strain>
    </source>
</reference>
<keyword evidence="3" id="KW-1185">Reference proteome</keyword>
<reference evidence="2" key="1">
    <citation type="submission" date="2017-08" db="EMBL/GenBank/DDBJ databases">
        <authorList>
            <person name="Imhoff J.F."/>
            <person name="Rahn T."/>
            <person name="Kuenzel S."/>
            <person name="Neulinger S.C."/>
        </authorList>
    </citation>
    <scope>NUCLEOTIDE SEQUENCE</scope>
    <source>
        <strain evidence="2">DSM 9154</strain>
    </source>
</reference>
<sequence>MTYCLAIRVQEGLVCLADGRITSGNQVSAAPKASFHGAEDRPFIVMTSGLRSLRDKTLAYLDRDVRRQHADGFPQLLDAVDVYARCLRRTAEEDRGALESSNLRFNLHAIIAGQMPEDPRPTAFLVYPEGNWIEVNERTPYLSIGAVAYGKPILDRTLADDTPMAIALKAAYLSFDSTRVSSADVGFPMDMMTLASDDPTWRTHHFQHDQLREQREWWNRHLTELTAKLPDQPWQDVLPPATGPGRISVVGRSEE</sequence>
<protein>
    <submittedName>
        <fullName evidence="2">Peptidase</fullName>
    </submittedName>
</protein>
<gene>
    <name evidence="2" type="ORF">CKO21_01090</name>
</gene>
<proteinExistence type="predicted"/>
<evidence type="ECO:0000256" key="1">
    <source>
        <dbReference type="SAM" id="MobiDB-lite"/>
    </source>
</evidence>
<accession>A0A934QFZ6</accession>
<dbReference type="Proteomes" id="UP000778970">
    <property type="component" value="Unassembled WGS sequence"/>
</dbReference>
<dbReference type="SUPFAM" id="SSF56235">
    <property type="entry name" value="N-terminal nucleophile aminohydrolases (Ntn hydrolases)"/>
    <property type="match status" value="1"/>
</dbReference>
<dbReference type="InterPro" id="IPR016545">
    <property type="entry name" value="UCP009120_prtse"/>
</dbReference>
<organism evidence="2 3">
    <name type="scientific">Rhodovibrio salinarum</name>
    <dbReference type="NCBI Taxonomy" id="1087"/>
    <lineage>
        <taxon>Bacteria</taxon>
        <taxon>Pseudomonadati</taxon>
        <taxon>Pseudomonadota</taxon>
        <taxon>Alphaproteobacteria</taxon>
        <taxon>Rhodospirillales</taxon>
        <taxon>Rhodovibrionaceae</taxon>
        <taxon>Rhodovibrio</taxon>
    </lineage>
</organism>
<evidence type="ECO:0000313" key="3">
    <source>
        <dbReference type="Proteomes" id="UP000778970"/>
    </source>
</evidence>
<dbReference type="AlphaFoldDB" id="A0A934QFZ6"/>
<dbReference type="Gene3D" id="3.60.20.10">
    <property type="entry name" value="Glutamine Phosphoribosylpyrophosphate, subunit 1, domain 1"/>
    <property type="match status" value="1"/>
</dbReference>
<dbReference type="EMBL" id="NRRE01000007">
    <property type="protein sequence ID" value="MBK1695840.1"/>
    <property type="molecule type" value="Genomic_DNA"/>
</dbReference>
<dbReference type="InterPro" id="IPR029055">
    <property type="entry name" value="Ntn_hydrolases_N"/>
</dbReference>